<dbReference type="EMBL" id="QQBA01000003">
    <property type="protein sequence ID" value="RDI56847.1"/>
    <property type="molecule type" value="Genomic_DNA"/>
</dbReference>
<dbReference type="Proteomes" id="UP000321392">
    <property type="component" value="Unassembled WGS sequence"/>
</dbReference>
<keyword evidence="1" id="KW-0812">Transmembrane</keyword>
<evidence type="ECO:0000313" key="3">
    <source>
        <dbReference type="EMBL" id="TWI49350.1"/>
    </source>
</evidence>
<evidence type="ECO:0000313" key="5">
    <source>
        <dbReference type="Proteomes" id="UP000321392"/>
    </source>
</evidence>
<feature type="transmembrane region" description="Helical" evidence="1">
    <location>
        <begin position="7"/>
        <end position="26"/>
    </location>
</feature>
<protein>
    <submittedName>
        <fullName evidence="3">Uncharacterized protein</fullName>
    </submittedName>
</protein>
<dbReference type="Proteomes" id="UP000254518">
    <property type="component" value="Unassembled WGS sequence"/>
</dbReference>
<accession>A0A562PYV0</accession>
<keyword evidence="4" id="KW-1185">Reference proteome</keyword>
<proteinExistence type="predicted"/>
<gene>
    <name evidence="2" type="ORF">DFR66_10326</name>
    <name evidence="3" type="ORF">IQ02_00742</name>
</gene>
<dbReference type="EMBL" id="VLKX01000003">
    <property type="protein sequence ID" value="TWI49350.1"/>
    <property type="molecule type" value="Genomic_DNA"/>
</dbReference>
<keyword evidence="1" id="KW-0472">Membrane</keyword>
<keyword evidence="1" id="KW-1133">Transmembrane helix</keyword>
<evidence type="ECO:0000256" key="1">
    <source>
        <dbReference type="SAM" id="Phobius"/>
    </source>
</evidence>
<reference evidence="3" key="3">
    <citation type="submission" date="2019-07" db="EMBL/GenBank/DDBJ databases">
        <authorList>
            <person name="Whitman W."/>
            <person name="Huntemann M."/>
            <person name="Clum A."/>
            <person name="Pillay M."/>
            <person name="Palaniappan K."/>
            <person name="Varghese N."/>
            <person name="Mikhailova N."/>
            <person name="Stamatis D."/>
            <person name="Reddy T."/>
            <person name="Daum C."/>
            <person name="Shapiro N."/>
            <person name="Ivanova N."/>
            <person name="Kyrpides N."/>
            <person name="Woyke T."/>
        </authorList>
    </citation>
    <scope>NUCLEOTIDE SEQUENCE</scope>
    <source>
        <strain evidence="3">CGMCC 1.5380</strain>
    </source>
</reference>
<evidence type="ECO:0000313" key="2">
    <source>
        <dbReference type="EMBL" id="RDI56847.1"/>
    </source>
</evidence>
<name>A0A562PYV0_9FLAO</name>
<organism evidence="3 5">
    <name type="scientific">Flavobacterium glaciei</name>
    <dbReference type="NCBI Taxonomy" id="386300"/>
    <lineage>
        <taxon>Bacteria</taxon>
        <taxon>Pseudomonadati</taxon>
        <taxon>Bacteroidota</taxon>
        <taxon>Flavobacteriia</taxon>
        <taxon>Flavobacteriales</taxon>
        <taxon>Flavobacteriaceae</taxon>
        <taxon>Flavobacterium</taxon>
    </lineage>
</organism>
<reference evidence="2 4" key="2">
    <citation type="submission" date="2018-07" db="EMBL/GenBank/DDBJ databases">
        <title>Genomic Encyclopedia of Type Strains, Phase IV (KMG-IV): sequencing the most valuable type-strain genomes for metagenomic binning, comparative biology and taxonomic classification.</title>
        <authorList>
            <person name="Goeker M."/>
        </authorList>
    </citation>
    <scope>NUCLEOTIDE SEQUENCE [LARGE SCALE GENOMIC DNA]</scope>
    <source>
        <strain evidence="2 4">DSM 19728</strain>
    </source>
</reference>
<feature type="transmembrane region" description="Helical" evidence="1">
    <location>
        <begin position="32"/>
        <end position="56"/>
    </location>
</feature>
<comment type="caution">
    <text evidence="3">The sequence shown here is derived from an EMBL/GenBank/DDBJ whole genome shotgun (WGS) entry which is preliminary data.</text>
</comment>
<sequence length="58" mass="6446">MIKNKVIQSVLMIIGGWFLIGLGYSTNLGYSIINTFCFLGGLVLFFIGIIMFIIAVRD</sequence>
<reference evidence="3 5" key="1">
    <citation type="journal article" date="2015" name="Stand. Genomic Sci.">
        <title>Genomic Encyclopedia of Bacterial and Archaeal Type Strains, Phase III: the genomes of soil and plant-associated and newly described type strains.</title>
        <authorList>
            <person name="Whitman W.B."/>
            <person name="Woyke T."/>
            <person name="Klenk H.P."/>
            <person name="Zhou Y."/>
            <person name="Lilburn T.G."/>
            <person name="Beck B.J."/>
            <person name="De Vos P."/>
            <person name="Vandamme P."/>
            <person name="Eisen J.A."/>
            <person name="Garrity G."/>
            <person name="Hugenholtz P."/>
            <person name="Kyrpides N.C."/>
        </authorList>
    </citation>
    <scope>NUCLEOTIDE SEQUENCE [LARGE SCALE GENOMIC DNA]</scope>
    <source>
        <strain evidence="3 5">CGMCC 1.5380</strain>
    </source>
</reference>
<dbReference type="AlphaFoldDB" id="A0A562PYV0"/>
<evidence type="ECO:0000313" key="4">
    <source>
        <dbReference type="Proteomes" id="UP000254518"/>
    </source>
</evidence>